<evidence type="ECO:0000313" key="5">
    <source>
        <dbReference type="Proteomes" id="UP000282837"/>
    </source>
</evidence>
<accession>A0A437N1F6</accession>
<evidence type="ECO:0000256" key="1">
    <source>
        <dbReference type="ARBA" id="ARBA00022679"/>
    </source>
</evidence>
<dbReference type="CDD" id="cd04301">
    <property type="entry name" value="NAT_SF"/>
    <property type="match status" value="1"/>
</dbReference>
<evidence type="ECO:0000256" key="2">
    <source>
        <dbReference type="ARBA" id="ARBA00023315"/>
    </source>
</evidence>
<dbReference type="EMBL" id="SACO01000012">
    <property type="protein sequence ID" value="RVU03725.1"/>
    <property type="molecule type" value="Genomic_DNA"/>
</dbReference>
<dbReference type="GO" id="GO:0016747">
    <property type="term" value="F:acyltransferase activity, transferring groups other than amino-acyl groups"/>
    <property type="evidence" value="ECO:0007669"/>
    <property type="project" value="InterPro"/>
</dbReference>
<sequence>MLTFRLAEAGDLPALKQLVESAYRGDAARAGWTNEADLLEGERISMEELADSLASPANRIWLAERDGALIGTVTVTAKDAELAYLGMLCVDPLQQGGGLGRQLLAQAESSAAEQGAKALEMTVISARPELIAYYERRGYARTGEIRPFPLPDIDHLEMVVLAKALS</sequence>
<dbReference type="PANTHER" id="PTHR43877:SF2">
    <property type="entry name" value="AMINOALKYLPHOSPHONATE N-ACETYLTRANSFERASE-RELATED"/>
    <property type="match status" value="1"/>
</dbReference>
<dbReference type="PANTHER" id="PTHR43877">
    <property type="entry name" value="AMINOALKYLPHOSPHONATE N-ACETYLTRANSFERASE-RELATED-RELATED"/>
    <property type="match status" value="1"/>
</dbReference>
<feature type="domain" description="N-acetyltransferase" evidence="3">
    <location>
        <begin position="2"/>
        <end position="163"/>
    </location>
</feature>
<dbReference type="OrthoDB" id="119501at2"/>
<dbReference type="PROSITE" id="PS51186">
    <property type="entry name" value="GNAT"/>
    <property type="match status" value="1"/>
</dbReference>
<evidence type="ECO:0000259" key="3">
    <source>
        <dbReference type="PROSITE" id="PS51186"/>
    </source>
</evidence>
<dbReference type="Proteomes" id="UP000282837">
    <property type="component" value="Unassembled WGS sequence"/>
</dbReference>
<dbReference type="InterPro" id="IPR000182">
    <property type="entry name" value="GNAT_dom"/>
</dbReference>
<dbReference type="SUPFAM" id="SSF55729">
    <property type="entry name" value="Acyl-CoA N-acyltransferases (Nat)"/>
    <property type="match status" value="1"/>
</dbReference>
<proteinExistence type="predicted"/>
<keyword evidence="1 4" id="KW-0808">Transferase</keyword>
<keyword evidence="5" id="KW-1185">Reference proteome</keyword>
<keyword evidence="2" id="KW-0012">Acyltransferase</keyword>
<dbReference type="AlphaFoldDB" id="A0A437N1F6"/>
<comment type="caution">
    <text evidence="4">The sequence shown here is derived from an EMBL/GenBank/DDBJ whole genome shotgun (WGS) entry which is preliminary data.</text>
</comment>
<name>A0A437N1F6_9SPHN</name>
<dbReference type="Pfam" id="PF13673">
    <property type="entry name" value="Acetyltransf_10"/>
    <property type="match status" value="1"/>
</dbReference>
<dbReference type="InterPro" id="IPR016181">
    <property type="entry name" value="Acyl_CoA_acyltransferase"/>
</dbReference>
<dbReference type="RefSeq" id="WP_127710669.1">
    <property type="nucleotide sequence ID" value="NZ_SACO01000012.1"/>
</dbReference>
<dbReference type="InterPro" id="IPR050832">
    <property type="entry name" value="Bact_Acetyltransf"/>
</dbReference>
<gene>
    <name evidence="4" type="ORF">EOE18_14185</name>
</gene>
<dbReference type="Gene3D" id="3.40.630.30">
    <property type="match status" value="1"/>
</dbReference>
<evidence type="ECO:0000313" key="4">
    <source>
        <dbReference type="EMBL" id="RVU03725.1"/>
    </source>
</evidence>
<protein>
    <submittedName>
        <fullName evidence="4">GNAT family N-acetyltransferase</fullName>
    </submittedName>
</protein>
<reference evidence="4 5" key="1">
    <citation type="submission" date="2019-01" db="EMBL/GenBank/DDBJ databases">
        <authorList>
            <person name="Chen W.-M."/>
        </authorList>
    </citation>
    <scope>NUCLEOTIDE SEQUENCE [LARGE SCALE GENOMIC DNA]</scope>
    <source>
        <strain evidence="4 5">FSY-9</strain>
    </source>
</reference>
<organism evidence="4 5">
    <name type="scientific">Novosphingobium umbonatum</name>
    <dbReference type="NCBI Taxonomy" id="1908524"/>
    <lineage>
        <taxon>Bacteria</taxon>
        <taxon>Pseudomonadati</taxon>
        <taxon>Pseudomonadota</taxon>
        <taxon>Alphaproteobacteria</taxon>
        <taxon>Sphingomonadales</taxon>
        <taxon>Sphingomonadaceae</taxon>
        <taxon>Novosphingobium</taxon>
    </lineage>
</organism>